<feature type="region of interest" description="Disordered" evidence="1">
    <location>
        <begin position="46"/>
        <end position="109"/>
    </location>
</feature>
<evidence type="ECO:0000256" key="1">
    <source>
        <dbReference type="SAM" id="MobiDB-lite"/>
    </source>
</evidence>
<proteinExistence type="predicted"/>
<feature type="compositionally biased region" description="Basic and acidic residues" evidence="1">
    <location>
        <begin position="225"/>
        <end position="241"/>
    </location>
</feature>
<feature type="domain" description="Reverse transcriptase" evidence="2">
    <location>
        <begin position="943"/>
        <end position="1221"/>
    </location>
</feature>
<comment type="caution">
    <text evidence="3">The sequence shown here is derived from an EMBL/GenBank/DDBJ whole genome shotgun (WGS) entry which is preliminary data.</text>
</comment>
<dbReference type="Gene3D" id="3.60.10.10">
    <property type="entry name" value="Endonuclease/exonuclease/phosphatase"/>
    <property type="match status" value="1"/>
</dbReference>
<name>A0AAV5KR25_9ROSI</name>
<feature type="compositionally biased region" description="Polar residues" evidence="1">
    <location>
        <begin position="307"/>
        <end position="323"/>
    </location>
</feature>
<keyword evidence="4" id="KW-1185">Reference proteome</keyword>
<dbReference type="PROSITE" id="PS50878">
    <property type="entry name" value="RT_POL"/>
    <property type="match status" value="1"/>
</dbReference>
<dbReference type="SUPFAM" id="SSF56219">
    <property type="entry name" value="DNase I-like"/>
    <property type="match status" value="1"/>
</dbReference>
<dbReference type="PANTHER" id="PTHR33116:SF78">
    <property type="entry name" value="OS12G0587133 PROTEIN"/>
    <property type="match status" value="1"/>
</dbReference>
<feature type="region of interest" description="Disordered" evidence="1">
    <location>
        <begin position="209"/>
        <end position="241"/>
    </location>
</feature>
<feature type="compositionally biased region" description="Basic and acidic residues" evidence="1">
    <location>
        <begin position="46"/>
        <end position="58"/>
    </location>
</feature>
<gene>
    <name evidence="3" type="ORF">SLEP1_g36255</name>
</gene>
<feature type="region of interest" description="Disordered" evidence="1">
    <location>
        <begin position="355"/>
        <end position="398"/>
    </location>
</feature>
<evidence type="ECO:0000313" key="3">
    <source>
        <dbReference type="EMBL" id="GKV27047.1"/>
    </source>
</evidence>
<feature type="compositionally biased region" description="Basic residues" evidence="1">
    <location>
        <begin position="503"/>
        <end position="513"/>
    </location>
</feature>
<feature type="region of interest" description="Disordered" evidence="1">
    <location>
        <begin position="499"/>
        <end position="518"/>
    </location>
</feature>
<dbReference type="Pfam" id="PF00078">
    <property type="entry name" value="RVT_1"/>
    <property type="match status" value="1"/>
</dbReference>
<feature type="region of interest" description="Disordered" evidence="1">
    <location>
        <begin position="414"/>
        <end position="477"/>
    </location>
</feature>
<feature type="region of interest" description="Disordered" evidence="1">
    <location>
        <begin position="265"/>
        <end position="330"/>
    </location>
</feature>
<dbReference type="InterPro" id="IPR000477">
    <property type="entry name" value="RT_dom"/>
</dbReference>
<dbReference type="PANTHER" id="PTHR33116">
    <property type="entry name" value="REVERSE TRANSCRIPTASE ZINC-BINDING DOMAIN-CONTAINING PROTEIN-RELATED-RELATED"/>
    <property type="match status" value="1"/>
</dbReference>
<accession>A0AAV5KR25</accession>
<evidence type="ECO:0000313" key="4">
    <source>
        <dbReference type="Proteomes" id="UP001054252"/>
    </source>
</evidence>
<dbReference type="EMBL" id="BPVZ01000074">
    <property type="protein sequence ID" value="GKV27047.1"/>
    <property type="molecule type" value="Genomic_DNA"/>
</dbReference>
<reference evidence="3 4" key="1">
    <citation type="journal article" date="2021" name="Commun. Biol.">
        <title>The genome of Shorea leprosula (Dipterocarpaceae) highlights the ecological relevance of drought in aseasonal tropical rainforests.</title>
        <authorList>
            <person name="Ng K.K.S."/>
            <person name="Kobayashi M.J."/>
            <person name="Fawcett J.A."/>
            <person name="Hatakeyama M."/>
            <person name="Paape T."/>
            <person name="Ng C.H."/>
            <person name="Ang C.C."/>
            <person name="Tnah L.H."/>
            <person name="Lee C.T."/>
            <person name="Nishiyama T."/>
            <person name="Sese J."/>
            <person name="O'Brien M.J."/>
            <person name="Copetti D."/>
            <person name="Mohd Noor M.I."/>
            <person name="Ong R.C."/>
            <person name="Putra M."/>
            <person name="Sireger I.Z."/>
            <person name="Indrioko S."/>
            <person name="Kosugi Y."/>
            <person name="Izuno A."/>
            <person name="Isagi Y."/>
            <person name="Lee S.L."/>
            <person name="Shimizu K.K."/>
        </authorList>
    </citation>
    <scope>NUCLEOTIDE SEQUENCE [LARGE SCALE GENOMIC DNA]</scope>
    <source>
        <strain evidence="3">214</strain>
    </source>
</reference>
<protein>
    <recommendedName>
        <fullName evidence="2">Reverse transcriptase domain-containing protein</fullName>
    </recommendedName>
</protein>
<sequence>MNGSRFGFVRFLEVKDKKELERKLDQIWIENRKLWVNSPRYDEAQKETRVQENKHHPEPQIQRRSYVEMVRGQQAKRQNEEGINQLNEIQTEGHRQRRSRSRAGKQSNNGRQEKFYMERYFSCRIRAIGGKMVLLDGDDKEEVKALVEMASEWLGRWFEEFTKEEFTNSFFSLKQDFMPTFQSESKDYESWSLGSENEGFNFENIAEMKQEKERSDEAEKEDDDVAHSKKKFSEKGRLHSDQGEEMTIEVVVDSLDHVQNLNCGKTKAAGEQRKQQSVSSEKTASPGEVERSNLGQKKKLYRRLNRRPNSQGASPSIVESTNMGLGHKKLNPSLFFDKEMEDSRIGEVDLAKDKKVEGKLKWKHPESAEEQRREDVLVRPDLESDEEQRQEGDQVRRGFEHVEEFSQEEYWYREEVEDDEEQRREGDSNRSALKRDEQQRQEGIRIRKGLEHAKEHSQEGDGKQRQNRKLRQVVGTQQKRRKKISLCSSVYQREEAAEERKQRLNGHRRKIRKSTREKQMPEFLRSPEGEVADISIGDSGIQNCNRVLKKQLQNQLAKEIWQLAKQLGATADNDDVILEKIEEMECRDRQAKEVKMNREVDNAQKKGKGKVREREGCRSLTTEMREFDSFIQDAGLVDLPLVGKKYTKYSSNSQCMSRLDRFLLSDEWLAKWGDVKQWGLERSVSDHCPILLKNERVDWGPKPFKFFDAWLKQPKCMEVIRKAWNSIAPKGWKGFRLKEKLKRAKNALKEWSGNYMADIDCKIKEAERVIAAVDEKGEDGTLTTEDIEIRKGGFIKLWRNLRIKESMWQQKTRKMWLKEGDANTKFFHSCVKGRWRRNEINSIQINNKQLGGVDEIREEVASYFQGLFTEERWQRPRLDGINFNQLSQTNNESLTAVFSEEEIKNAVWDCDSTKSPGLDGFNFRFIKAMWEDIKQDITSFAQEFHKNGKLVKGSNASFIVLIPKVENPQRIEEYRPISLIGVMYKIIAKLLGNRLRKVLDKVIEEQQMVFIGGRQLMDSVVIANEVIDEAKRKKTKSILFKVDFEKAYDKVSWDYIEYMFGRMGFPVKWRKWIRERLQSSMISILLNGSPTREFQVSKGIRQGDPLSPFLFLIVTEGLNALVKSAVVKELYKGVKIGNGSVMVSHLQYADDTIFFGEATEENITAIKCIMRTFELVSGLKINYGKSKLRGVGIEDSWKRKMAYRLCCKEGELLFKYLGILIGGNHRKLAMRQPLVDTFKKKLASWRGRHLSFRGRITLINSVLSSLPVFMMSAYQIPKGILYSLNKIRRGFLWGGGEELKKANWVKWERVCNQKKYGGLGVRDLRKFNLALMGKWWGRLANIDKALWKSVMEGKYGLNGGHWLDWVRDGRNIGSLWWRDIRNLNVGDGAIGGWLSSGFRMKIGEGKDGSFWWDEWCGEVCLANKFLRLYLLSTGKDSKCHQMGQNINGTWKWILEWRRTLFEWEEEDAKELKRMIENVTITPSQPDK</sequence>
<evidence type="ECO:0000259" key="2">
    <source>
        <dbReference type="PROSITE" id="PS50878"/>
    </source>
</evidence>
<organism evidence="3 4">
    <name type="scientific">Rubroshorea leprosula</name>
    <dbReference type="NCBI Taxonomy" id="152421"/>
    <lineage>
        <taxon>Eukaryota</taxon>
        <taxon>Viridiplantae</taxon>
        <taxon>Streptophyta</taxon>
        <taxon>Embryophyta</taxon>
        <taxon>Tracheophyta</taxon>
        <taxon>Spermatophyta</taxon>
        <taxon>Magnoliopsida</taxon>
        <taxon>eudicotyledons</taxon>
        <taxon>Gunneridae</taxon>
        <taxon>Pentapetalae</taxon>
        <taxon>rosids</taxon>
        <taxon>malvids</taxon>
        <taxon>Malvales</taxon>
        <taxon>Dipterocarpaceae</taxon>
        <taxon>Rubroshorea</taxon>
    </lineage>
</organism>
<feature type="compositionally biased region" description="Basic residues" evidence="1">
    <location>
        <begin position="296"/>
        <end position="306"/>
    </location>
</feature>
<feature type="compositionally biased region" description="Polar residues" evidence="1">
    <location>
        <begin position="81"/>
        <end position="90"/>
    </location>
</feature>
<dbReference type="InterPro" id="IPR036691">
    <property type="entry name" value="Endo/exonu/phosph_ase_sf"/>
</dbReference>
<dbReference type="InterPro" id="IPR043502">
    <property type="entry name" value="DNA/RNA_pol_sf"/>
</dbReference>
<feature type="compositionally biased region" description="Basic and acidic residues" evidence="1">
    <location>
        <begin position="421"/>
        <end position="464"/>
    </location>
</feature>
<dbReference type="SUPFAM" id="SSF56672">
    <property type="entry name" value="DNA/RNA polymerases"/>
    <property type="match status" value="1"/>
</dbReference>
<dbReference type="CDD" id="cd01650">
    <property type="entry name" value="RT_nLTR_like"/>
    <property type="match status" value="1"/>
</dbReference>
<dbReference type="Proteomes" id="UP001054252">
    <property type="component" value="Unassembled WGS sequence"/>
</dbReference>